<name>A0A845AA86_9SPHN</name>
<evidence type="ECO:0000313" key="2">
    <source>
        <dbReference type="EMBL" id="MXP26269.1"/>
    </source>
</evidence>
<dbReference type="RefSeq" id="WP_160739466.1">
    <property type="nucleotide sequence ID" value="NZ_WTYQ01000003.1"/>
</dbReference>
<dbReference type="Pfam" id="PF12680">
    <property type="entry name" value="SnoaL_2"/>
    <property type="match status" value="1"/>
</dbReference>
<dbReference type="InterPro" id="IPR037401">
    <property type="entry name" value="SnoaL-like"/>
</dbReference>
<organism evidence="2 3">
    <name type="scientific">Altericroceibacterium indicum</name>
    <dbReference type="NCBI Taxonomy" id="374177"/>
    <lineage>
        <taxon>Bacteria</taxon>
        <taxon>Pseudomonadati</taxon>
        <taxon>Pseudomonadota</taxon>
        <taxon>Alphaproteobacteria</taxon>
        <taxon>Sphingomonadales</taxon>
        <taxon>Erythrobacteraceae</taxon>
        <taxon>Altericroceibacterium</taxon>
    </lineage>
</organism>
<keyword evidence="3" id="KW-1185">Reference proteome</keyword>
<gene>
    <name evidence="2" type="ORF">GRI39_09500</name>
</gene>
<comment type="caution">
    <text evidence="2">The sequence shown here is derived from an EMBL/GenBank/DDBJ whole genome shotgun (WGS) entry which is preliminary data.</text>
</comment>
<dbReference type="Gene3D" id="3.10.450.50">
    <property type="match status" value="1"/>
</dbReference>
<evidence type="ECO:0000259" key="1">
    <source>
        <dbReference type="Pfam" id="PF12680"/>
    </source>
</evidence>
<dbReference type="AlphaFoldDB" id="A0A845AA86"/>
<feature type="domain" description="SnoaL-like" evidence="1">
    <location>
        <begin position="9"/>
        <end position="115"/>
    </location>
</feature>
<evidence type="ECO:0000313" key="3">
    <source>
        <dbReference type="Proteomes" id="UP000460561"/>
    </source>
</evidence>
<reference evidence="2 3" key="1">
    <citation type="submission" date="2019-12" db="EMBL/GenBank/DDBJ databases">
        <title>Genomic-based taxomic classification of the family Erythrobacteraceae.</title>
        <authorList>
            <person name="Xu L."/>
        </authorList>
    </citation>
    <scope>NUCLEOTIDE SEQUENCE [LARGE SCALE GENOMIC DNA]</scope>
    <source>
        <strain evidence="2 3">DSM 18604</strain>
    </source>
</reference>
<protein>
    <recommendedName>
        <fullName evidence="1">SnoaL-like domain-containing protein</fullName>
    </recommendedName>
</protein>
<accession>A0A845AA86</accession>
<dbReference type="EMBL" id="WTYQ01000003">
    <property type="protein sequence ID" value="MXP26269.1"/>
    <property type="molecule type" value="Genomic_DNA"/>
</dbReference>
<dbReference type="InterPro" id="IPR032710">
    <property type="entry name" value="NTF2-like_dom_sf"/>
</dbReference>
<dbReference type="OrthoDB" id="7707694at2"/>
<dbReference type="SUPFAM" id="SSF54427">
    <property type="entry name" value="NTF2-like"/>
    <property type="match status" value="1"/>
</dbReference>
<proteinExistence type="predicted"/>
<sequence>MNDFAARLQAAYEAWNKSGGRTPDRFMALVTPDVEFRSILDTTLPNVSLAGPYRGKAGLFHYFAKMAENWELIETQTTNIVVGEKHVVWLGHETWRNLQTLRKFDNPKVQVWEIDMETKLASTVFNMVDTYGFADAVGVLASPELG</sequence>
<dbReference type="Proteomes" id="UP000460561">
    <property type="component" value="Unassembled WGS sequence"/>
</dbReference>